<dbReference type="EMBL" id="MWWR01000011">
    <property type="protein sequence ID" value="OZG51122.1"/>
    <property type="molecule type" value="Genomic_DNA"/>
</dbReference>
<proteinExistence type="predicted"/>
<organism evidence="1 2">
    <name type="scientific">Pseudoscardovia radai</name>
    <dbReference type="NCBI Taxonomy" id="987066"/>
    <lineage>
        <taxon>Bacteria</taxon>
        <taxon>Bacillati</taxon>
        <taxon>Actinomycetota</taxon>
        <taxon>Actinomycetes</taxon>
        <taxon>Bifidobacteriales</taxon>
        <taxon>Bifidobacteriaceae</taxon>
        <taxon>Pseudoscardovia</taxon>
    </lineage>
</organism>
<keyword evidence="2" id="KW-1185">Reference proteome</keyword>
<evidence type="ECO:0000313" key="1">
    <source>
        <dbReference type="EMBL" id="OZG51122.1"/>
    </source>
</evidence>
<protein>
    <submittedName>
        <fullName evidence="1">Uncharacterized protein</fullName>
    </submittedName>
</protein>
<dbReference type="Proteomes" id="UP000216725">
    <property type="component" value="Unassembled WGS sequence"/>
</dbReference>
<sequence>MCTTEPRAYALLHCPRTYFRSPGAFAARTAHTATSGRVVGGKHSASTTIVSTGFRVQALTRAAVMHATAIIGSQPVASASAYPALTPQKIMGKNSPPIQPPATQNVWMSHGVAVTKAPQRFTVRTLA</sequence>
<gene>
    <name evidence="1" type="ORF">PSRA_1299</name>
</gene>
<comment type="caution">
    <text evidence="1">The sequence shown here is derived from an EMBL/GenBank/DDBJ whole genome shotgun (WGS) entry which is preliminary data.</text>
</comment>
<evidence type="ECO:0000313" key="2">
    <source>
        <dbReference type="Proteomes" id="UP000216725"/>
    </source>
</evidence>
<name>A0A261EW91_9BIFI</name>
<reference evidence="1 2" key="1">
    <citation type="journal article" date="2017" name="BMC Genomics">
        <title>Comparative genomic and phylogenomic analyses of the Bifidobacteriaceae family.</title>
        <authorList>
            <person name="Lugli G.A."/>
            <person name="Milani C."/>
            <person name="Turroni F."/>
            <person name="Duranti S."/>
            <person name="Mancabelli L."/>
            <person name="Mangifesta M."/>
            <person name="Ferrario C."/>
            <person name="Modesto M."/>
            <person name="Mattarelli P."/>
            <person name="Jiri K."/>
            <person name="van Sinderen D."/>
            <person name="Ventura M."/>
        </authorList>
    </citation>
    <scope>NUCLEOTIDE SEQUENCE [LARGE SCALE GENOMIC DNA]</scope>
    <source>
        <strain evidence="1 2">DSM 24742</strain>
    </source>
</reference>
<accession>A0A261EW91</accession>
<dbReference type="AlphaFoldDB" id="A0A261EW91"/>